<protein>
    <recommendedName>
        <fullName evidence="5">UPF0391 membrane protein ACFOD4_06005</fullName>
    </recommendedName>
</protein>
<evidence type="ECO:0000256" key="1">
    <source>
        <dbReference type="ARBA" id="ARBA00022475"/>
    </source>
</evidence>
<name>A0ABV7G0R7_9PROT</name>
<sequence>MLKWALIFLVISVVAGALGFTRISSAAGKVAQILFAVFLLLFVVLLLLALRAGEIAF</sequence>
<comment type="subcellular location">
    <subcellularLocation>
        <location evidence="5">Cell membrane</location>
        <topology evidence="5">Single-pass membrane protein</topology>
    </subcellularLocation>
</comment>
<gene>
    <name evidence="6" type="ORF">ACFOD4_06005</name>
</gene>
<feature type="transmembrane region" description="Helical" evidence="5">
    <location>
        <begin position="29"/>
        <end position="50"/>
    </location>
</feature>
<comment type="caution">
    <text evidence="6">The sequence shown here is derived from an EMBL/GenBank/DDBJ whole genome shotgun (WGS) entry which is preliminary data.</text>
</comment>
<evidence type="ECO:0000313" key="6">
    <source>
        <dbReference type="EMBL" id="MFC3124612.1"/>
    </source>
</evidence>
<keyword evidence="1 5" id="KW-1003">Cell membrane</keyword>
<dbReference type="PIRSF" id="PIRSF036466">
    <property type="entry name" value="UCP036466"/>
    <property type="match status" value="1"/>
</dbReference>
<keyword evidence="2 5" id="KW-0812">Transmembrane</keyword>
<dbReference type="Proteomes" id="UP001595593">
    <property type="component" value="Unassembled WGS sequence"/>
</dbReference>
<comment type="similarity">
    <text evidence="5">Belongs to the UPF0391 family.</text>
</comment>
<evidence type="ECO:0000313" key="7">
    <source>
        <dbReference type="Proteomes" id="UP001595593"/>
    </source>
</evidence>
<keyword evidence="3 5" id="KW-1133">Transmembrane helix</keyword>
<evidence type="ECO:0000256" key="3">
    <source>
        <dbReference type="ARBA" id="ARBA00022989"/>
    </source>
</evidence>
<dbReference type="HAMAP" id="MF_01361">
    <property type="entry name" value="UPF0391"/>
    <property type="match status" value="1"/>
</dbReference>
<proteinExistence type="inferred from homology"/>
<dbReference type="Pfam" id="PF07043">
    <property type="entry name" value="DUF1328"/>
    <property type="match status" value="1"/>
</dbReference>
<organism evidence="6 7">
    <name type="scientific">Teichococcus globiformis</name>
    <dbReference type="NCBI Taxonomy" id="2307229"/>
    <lineage>
        <taxon>Bacteria</taxon>
        <taxon>Pseudomonadati</taxon>
        <taxon>Pseudomonadota</taxon>
        <taxon>Alphaproteobacteria</taxon>
        <taxon>Acetobacterales</taxon>
        <taxon>Roseomonadaceae</taxon>
        <taxon>Roseomonas</taxon>
    </lineage>
</organism>
<dbReference type="EMBL" id="JBHRTN010000007">
    <property type="protein sequence ID" value="MFC3124612.1"/>
    <property type="molecule type" value="Genomic_DNA"/>
</dbReference>
<dbReference type="InterPro" id="IPR009760">
    <property type="entry name" value="DUF1328"/>
</dbReference>
<evidence type="ECO:0000256" key="4">
    <source>
        <dbReference type="ARBA" id="ARBA00023136"/>
    </source>
</evidence>
<accession>A0ABV7G0R7</accession>
<reference evidence="7" key="1">
    <citation type="journal article" date="2019" name="Int. J. Syst. Evol. Microbiol.">
        <title>The Global Catalogue of Microorganisms (GCM) 10K type strain sequencing project: providing services to taxonomists for standard genome sequencing and annotation.</title>
        <authorList>
            <consortium name="The Broad Institute Genomics Platform"/>
            <consortium name="The Broad Institute Genome Sequencing Center for Infectious Disease"/>
            <person name="Wu L."/>
            <person name="Ma J."/>
        </authorList>
    </citation>
    <scope>NUCLEOTIDE SEQUENCE [LARGE SCALE GENOMIC DNA]</scope>
    <source>
        <strain evidence="7">KCTC 52094</strain>
    </source>
</reference>
<dbReference type="RefSeq" id="WP_379595030.1">
    <property type="nucleotide sequence ID" value="NZ_JBHRTN010000007.1"/>
</dbReference>
<dbReference type="NCBIfam" id="NF010234">
    <property type="entry name" value="PRK13682.2-5"/>
    <property type="match status" value="1"/>
</dbReference>
<keyword evidence="7" id="KW-1185">Reference proteome</keyword>
<keyword evidence="4 5" id="KW-0472">Membrane</keyword>
<evidence type="ECO:0000256" key="2">
    <source>
        <dbReference type="ARBA" id="ARBA00022692"/>
    </source>
</evidence>
<evidence type="ECO:0000256" key="5">
    <source>
        <dbReference type="HAMAP-Rule" id="MF_01361"/>
    </source>
</evidence>